<reference evidence="2" key="1">
    <citation type="submission" date="2018-06" db="EMBL/GenBank/DDBJ databases">
        <authorList>
            <person name="Zhirakovskaya E."/>
        </authorList>
    </citation>
    <scope>NUCLEOTIDE SEQUENCE</scope>
</reference>
<dbReference type="InterPro" id="IPR028366">
    <property type="entry name" value="PhoU"/>
</dbReference>
<gene>
    <name evidence="2" type="ORF">MNBD_ACTINO01-616</name>
</gene>
<feature type="domain" description="PhoU" evidence="1">
    <location>
        <begin position="108"/>
        <end position="188"/>
    </location>
</feature>
<dbReference type="SUPFAM" id="SSF109755">
    <property type="entry name" value="PhoU-like"/>
    <property type="match status" value="1"/>
</dbReference>
<name>A0A3B0SZU1_9ZZZZ</name>
<feature type="non-terminal residue" evidence="2">
    <location>
        <position position="1"/>
    </location>
</feature>
<evidence type="ECO:0000313" key="2">
    <source>
        <dbReference type="EMBL" id="VAW02094.1"/>
    </source>
</evidence>
<feature type="domain" description="PhoU" evidence="1">
    <location>
        <begin position="3"/>
        <end position="90"/>
    </location>
</feature>
<dbReference type="GO" id="GO:0045936">
    <property type="term" value="P:negative regulation of phosphate metabolic process"/>
    <property type="evidence" value="ECO:0007669"/>
    <property type="project" value="InterPro"/>
</dbReference>
<dbReference type="Pfam" id="PF01895">
    <property type="entry name" value="PhoU"/>
    <property type="match status" value="2"/>
</dbReference>
<protein>
    <submittedName>
        <fullName evidence="2">Phosphate transport system regulatory protein PhoU</fullName>
    </submittedName>
</protein>
<dbReference type="InterPro" id="IPR038078">
    <property type="entry name" value="PhoU-like_sf"/>
</dbReference>
<sequence>DLVELGTMVLENVRHAGVVVIENRLDEIGAVRAADGPINDRYHQLEENVFQILALQQPVASDLRFLVAATRILYEMERSGDLAVNVVKQVGRLDGIPADSTLTSIVGRLAHASASMFGRGVEAVATLDDAIGTGAESEDETTDRLTSELFSAVTARQDAIGLEPAVGLFYIGRFFERIADHGVNIAQNITFVVTARFPEDD</sequence>
<dbReference type="InterPro" id="IPR026022">
    <property type="entry name" value="PhoU_dom"/>
</dbReference>
<dbReference type="AlphaFoldDB" id="A0A3B0SZU1"/>
<dbReference type="EMBL" id="UOEI01000319">
    <property type="protein sequence ID" value="VAW02094.1"/>
    <property type="molecule type" value="Genomic_DNA"/>
</dbReference>
<evidence type="ECO:0000259" key="1">
    <source>
        <dbReference type="Pfam" id="PF01895"/>
    </source>
</evidence>
<proteinExistence type="predicted"/>
<dbReference type="PANTHER" id="PTHR42930:SF3">
    <property type="entry name" value="PHOSPHATE-SPECIFIC TRANSPORT SYSTEM ACCESSORY PROTEIN PHOU"/>
    <property type="match status" value="1"/>
</dbReference>
<dbReference type="PANTHER" id="PTHR42930">
    <property type="entry name" value="PHOSPHATE-SPECIFIC TRANSPORT SYSTEM ACCESSORY PROTEIN PHOU"/>
    <property type="match status" value="1"/>
</dbReference>
<organism evidence="2">
    <name type="scientific">hydrothermal vent metagenome</name>
    <dbReference type="NCBI Taxonomy" id="652676"/>
    <lineage>
        <taxon>unclassified sequences</taxon>
        <taxon>metagenomes</taxon>
        <taxon>ecological metagenomes</taxon>
    </lineage>
</organism>
<dbReference type="GO" id="GO:0030643">
    <property type="term" value="P:intracellular phosphate ion homeostasis"/>
    <property type="evidence" value="ECO:0007669"/>
    <property type="project" value="InterPro"/>
</dbReference>
<dbReference type="Gene3D" id="1.20.58.220">
    <property type="entry name" value="Phosphate transport system protein phou homolog 2, domain 2"/>
    <property type="match status" value="1"/>
</dbReference>
<accession>A0A3B0SZU1</accession>